<proteinExistence type="inferred from homology"/>
<dbReference type="PATRIC" id="fig|880157.4.peg.1084"/>
<dbReference type="EMBL" id="LFCV01000028">
    <property type="protein sequence ID" value="KMJ46197.1"/>
    <property type="molecule type" value="Genomic_DNA"/>
</dbReference>
<accession>A0A0J5FW64</accession>
<keyword evidence="3" id="KW-1185">Reference proteome</keyword>
<evidence type="ECO:0008006" key="4">
    <source>
        <dbReference type="Google" id="ProtNLM"/>
    </source>
</evidence>
<dbReference type="InterPro" id="IPR042297">
    <property type="entry name" value="Antirestriction_sf"/>
</dbReference>
<name>A0A0J5FW64_9GAMM</name>
<comment type="caution">
    <text evidence="2">The sequence shown here is derived from an EMBL/GenBank/DDBJ whole genome shotgun (WGS) entry which is preliminary data.</text>
</comment>
<sequence>MQKSELIMLDSPALSAAFSGKKPLERLFLGFLIANTAAQLCGEYRYECWDRRDASEPLTYMVPTSAATYSVYLPDSALTVTLSADAFGLAVTTAVFARIAVLDESDEDAYRFGELREYARQHPETELIRTVLDLSTPDKVLSPSLIRSVNNNNHN</sequence>
<dbReference type="AlphaFoldDB" id="A0A0J5FW64"/>
<gene>
    <name evidence="2" type="ORF">AB204_05210</name>
</gene>
<dbReference type="Gene3D" id="3.30.70.3580">
    <property type="entry name" value="Antirestriction protein"/>
    <property type="match status" value="1"/>
</dbReference>
<dbReference type="Pfam" id="PF03230">
    <property type="entry name" value="Antirestrict"/>
    <property type="match status" value="1"/>
</dbReference>
<evidence type="ECO:0000313" key="2">
    <source>
        <dbReference type="EMBL" id="KMJ46197.1"/>
    </source>
</evidence>
<comment type="similarity">
    <text evidence="1">Belongs to the antirestriction protein family.</text>
</comment>
<dbReference type="STRING" id="880157.AB204_05210"/>
<dbReference type="InterPro" id="IPR004914">
    <property type="entry name" value="Antirestrict"/>
</dbReference>
<protein>
    <recommendedName>
        <fullName evidence="4">Antirestriction protein</fullName>
    </recommendedName>
</protein>
<reference evidence="2 3" key="1">
    <citation type="submission" date="2015-06" db="EMBL/GenBank/DDBJ databases">
        <title>Draft Whole-Genome Sequence of the Entomopathogenic Bacterium Xenorhabdus khoisanae.</title>
        <authorList>
            <person name="Naidoo S."/>
            <person name="Featherston J."/>
            <person name="Gray V.M."/>
        </authorList>
    </citation>
    <scope>NUCLEOTIDE SEQUENCE [LARGE SCALE GENOMIC DNA]</scope>
    <source>
        <strain evidence="2 3">MCB</strain>
    </source>
</reference>
<evidence type="ECO:0000256" key="1">
    <source>
        <dbReference type="ARBA" id="ARBA00008618"/>
    </source>
</evidence>
<evidence type="ECO:0000313" key="3">
    <source>
        <dbReference type="Proteomes" id="UP000036277"/>
    </source>
</evidence>
<dbReference type="OrthoDB" id="6446553at2"/>
<organism evidence="2 3">
    <name type="scientific">Xenorhabdus khoisanae</name>
    <dbReference type="NCBI Taxonomy" id="880157"/>
    <lineage>
        <taxon>Bacteria</taxon>
        <taxon>Pseudomonadati</taxon>
        <taxon>Pseudomonadota</taxon>
        <taxon>Gammaproteobacteria</taxon>
        <taxon>Enterobacterales</taxon>
        <taxon>Morganellaceae</taxon>
        <taxon>Xenorhabdus</taxon>
    </lineage>
</organism>
<dbReference type="Proteomes" id="UP000036277">
    <property type="component" value="Unassembled WGS sequence"/>
</dbReference>